<dbReference type="Gene3D" id="2.130.10.10">
    <property type="entry name" value="YVTN repeat-like/Quinoprotein amine dehydrogenase"/>
    <property type="match status" value="2"/>
</dbReference>
<dbReference type="PANTHER" id="PTHR34512">
    <property type="entry name" value="CELL SURFACE PROTEIN"/>
    <property type="match status" value="1"/>
</dbReference>
<dbReference type="RefSeq" id="WP_150412895.1">
    <property type="nucleotide sequence ID" value="NZ_VYQF01000001.1"/>
</dbReference>
<dbReference type="InterPro" id="IPR015943">
    <property type="entry name" value="WD40/YVTN_repeat-like_dom_sf"/>
</dbReference>
<feature type="domain" description="Pyrrolo-quinoline quinone repeat" evidence="1">
    <location>
        <begin position="39"/>
        <end position="142"/>
    </location>
</feature>
<feature type="domain" description="Pyrrolo-quinoline quinone repeat" evidence="1">
    <location>
        <begin position="158"/>
        <end position="236"/>
    </location>
</feature>
<proteinExistence type="predicted"/>
<evidence type="ECO:0000313" key="3">
    <source>
        <dbReference type="Proteomes" id="UP000326903"/>
    </source>
</evidence>
<keyword evidence="3" id="KW-1185">Reference proteome</keyword>
<dbReference type="InterPro" id="IPR018391">
    <property type="entry name" value="PQQ_b-propeller_rpt"/>
</dbReference>
<evidence type="ECO:0000259" key="1">
    <source>
        <dbReference type="Pfam" id="PF13360"/>
    </source>
</evidence>
<dbReference type="InterPro" id="IPR002372">
    <property type="entry name" value="PQQ_rpt_dom"/>
</dbReference>
<dbReference type="EMBL" id="VYQF01000001">
    <property type="protein sequence ID" value="KAA9040807.1"/>
    <property type="molecule type" value="Genomic_DNA"/>
</dbReference>
<dbReference type="Gene3D" id="2.40.128.630">
    <property type="match status" value="1"/>
</dbReference>
<dbReference type="SUPFAM" id="SSF50998">
    <property type="entry name" value="Quinoprotein alcohol dehydrogenase-like"/>
    <property type="match status" value="3"/>
</dbReference>
<sequence length="625" mass="68519">MNSFLRCLLVYGCVTFTQSITVAQKQNNAAFAMFRNNSELTGETTWDAIYGLKGIKFRYQAGGPIRSTPAIFNGTIYFGCGDGYFYALDKATGRECWKFKTTGAIYSSPAVSGTTVYFSSRDGYLYALETNKGKVTWKYKMGKDLGKENYWDNYLSSPVIKGATLFTGSGDGFLYAVNRSTGKVIWKYDSGARIRTTPSVSGNHVVFGNNVGVVISLDAGSGNLQWKFATDGAYNTFESKSNDRKSIFCSASISNGVVVTGGRDGIIYALDLKTGKEKWRNDHKGPWILSTAIKDGVAYVGCGSDYLLQALDLNTGAEKWRLKVPSAIFSSITIAGGMLYFNDLNFSGNLHAVNGSNGVEQWSFPMGSRSFSTPVIAGGIIYCGTEDGLLYALQGNTPADSSIHPGKKFVYWEGKIHKNDFSDFQNGIDEYIRDYFAACGYKLIDAAELEQEMKEQLTNPANSVIVFADNRFPLNIVDDKSGKPLVLQYLEAHGKIALFGLNPIAYTRDSSGRVVRYDDSIPGAVFGLKYVDKNFIRGIYQSHPTIEANKSGLFTDFTTVSNFTVIEPGSGITPLATDEFGSITEWIKNYGGAEGTGLLQLNIPSNEINFKMGEMRAVIEYGVNW</sequence>
<organism evidence="2 3">
    <name type="scientific">Ginsengibacter hankyongi</name>
    <dbReference type="NCBI Taxonomy" id="2607284"/>
    <lineage>
        <taxon>Bacteria</taxon>
        <taxon>Pseudomonadati</taxon>
        <taxon>Bacteroidota</taxon>
        <taxon>Chitinophagia</taxon>
        <taxon>Chitinophagales</taxon>
        <taxon>Chitinophagaceae</taxon>
        <taxon>Ginsengibacter</taxon>
    </lineage>
</organism>
<dbReference type="Proteomes" id="UP000326903">
    <property type="component" value="Unassembled WGS sequence"/>
</dbReference>
<accession>A0A5J5IL61</accession>
<comment type="caution">
    <text evidence="2">The sequence shown here is derived from an EMBL/GenBank/DDBJ whole genome shotgun (WGS) entry which is preliminary data.</text>
</comment>
<gene>
    <name evidence="2" type="ORF">FW778_01835</name>
</gene>
<protein>
    <submittedName>
        <fullName evidence="2">PQQ-binding-like beta-propeller repeat protein</fullName>
    </submittedName>
</protein>
<feature type="domain" description="Pyrrolo-quinoline quinone repeat" evidence="1">
    <location>
        <begin position="263"/>
        <end position="395"/>
    </location>
</feature>
<dbReference type="Pfam" id="PF13360">
    <property type="entry name" value="PQQ_2"/>
    <property type="match status" value="3"/>
</dbReference>
<dbReference type="PANTHER" id="PTHR34512:SF30">
    <property type="entry name" value="OUTER MEMBRANE PROTEIN ASSEMBLY FACTOR BAMB"/>
    <property type="match status" value="1"/>
</dbReference>
<dbReference type="SMART" id="SM00564">
    <property type="entry name" value="PQQ"/>
    <property type="match status" value="8"/>
</dbReference>
<reference evidence="2 3" key="1">
    <citation type="submission" date="2019-09" db="EMBL/GenBank/DDBJ databases">
        <title>Draft genome sequence of Ginsengibacter sp. BR5-29.</title>
        <authorList>
            <person name="Im W.-T."/>
        </authorList>
    </citation>
    <scope>NUCLEOTIDE SEQUENCE [LARGE SCALE GENOMIC DNA]</scope>
    <source>
        <strain evidence="2 3">BR5-29</strain>
    </source>
</reference>
<dbReference type="AlphaFoldDB" id="A0A5J5IL61"/>
<dbReference type="InterPro" id="IPR011047">
    <property type="entry name" value="Quinoprotein_ADH-like_sf"/>
</dbReference>
<evidence type="ECO:0000313" key="2">
    <source>
        <dbReference type="EMBL" id="KAA9040807.1"/>
    </source>
</evidence>
<name>A0A5J5IL61_9BACT</name>